<evidence type="ECO:0000256" key="9">
    <source>
        <dbReference type="PIRSR" id="PIRSR000388-2"/>
    </source>
</evidence>
<evidence type="ECO:0000256" key="4">
    <source>
        <dbReference type="ARBA" id="ARBA00022655"/>
    </source>
</evidence>
<comment type="cofactor">
    <cofactor evidence="7 10">
        <name>Mg(2+)</name>
        <dbReference type="ChEBI" id="CHEBI:18420"/>
    </cofactor>
    <text evidence="7 10">Binds 1 Mg(2+) ion per subunit.</text>
</comment>
<dbReference type="PIRSF" id="PIRSF000388">
    <property type="entry name" value="Pantoate_hydroxy_MeTrfase"/>
    <property type="match status" value="1"/>
</dbReference>
<dbReference type="OrthoDB" id="9781789at2"/>
<feature type="active site" description="Proton acceptor" evidence="7 8">
    <location>
        <position position="181"/>
    </location>
</feature>
<comment type="function">
    <text evidence="6 7">Catalyzes the reversible reaction in which hydroxymethyl group from 5,10-methylenetetrahydrofolate is transferred onto alpha-ketoisovalerate to form ketopantoate.</text>
</comment>
<dbReference type="GO" id="GO:0015940">
    <property type="term" value="P:pantothenate biosynthetic process"/>
    <property type="evidence" value="ECO:0007669"/>
    <property type="project" value="UniProtKB-UniRule"/>
</dbReference>
<feature type="binding site" evidence="7 9">
    <location>
        <position position="112"/>
    </location>
    <ligand>
        <name>3-methyl-2-oxobutanoate</name>
        <dbReference type="ChEBI" id="CHEBI:11851"/>
    </ligand>
</feature>
<comment type="catalytic activity">
    <reaction evidence="7">
        <text>(6R)-5,10-methylene-5,6,7,8-tetrahydrofolate + 3-methyl-2-oxobutanoate + H2O = 2-dehydropantoate + (6S)-5,6,7,8-tetrahydrofolate</text>
        <dbReference type="Rhea" id="RHEA:11824"/>
        <dbReference type="ChEBI" id="CHEBI:11561"/>
        <dbReference type="ChEBI" id="CHEBI:11851"/>
        <dbReference type="ChEBI" id="CHEBI:15377"/>
        <dbReference type="ChEBI" id="CHEBI:15636"/>
        <dbReference type="ChEBI" id="CHEBI:57453"/>
        <dbReference type="EC" id="2.1.2.11"/>
    </reaction>
</comment>
<dbReference type="EMBL" id="JOTP01000004">
    <property type="protein sequence ID" value="KEP27350.1"/>
    <property type="molecule type" value="Genomic_DNA"/>
</dbReference>
<feature type="binding site" evidence="7 9">
    <location>
        <position position="82"/>
    </location>
    <ligand>
        <name>3-methyl-2-oxobutanoate</name>
        <dbReference type="ChEBI" id="CHEBI:11851"/>
    </ligand>
</feature>
<feature type="binding site" evidence="7 10">
    <location>
        <position position="82"/>
    </location>
    <ligand>
        <name>Mg(2+)</name>
        <dbReference type="ChEBI" id="CHEBI:18420"/>
    </ligand>
</feature>
<keyword evidence="7 10" id="KW-0479">Metal-binding</keyword>
<evidence type="ECO:0000256" key="8">
    <source>
        <dbReference type="PIRSR" id="PIRSR000388-1"/>
    </source>
</evidence>
<dbReference type="PANTHER" id="PTHR20881">
    <property type="entry name" value="3-METHYL-2-OXOBUTANOATE HYDROXYMETHYLTRANSFERASE"/>
    <property type="match status" value="1"/>
</dbReference>
<evidence type="ECO:0000256" key="7">
    <source>
        <dbReference type="HAMAP-Rule" id="MF_00156"/>
    </source>
</evidence>
<dbReference type="EC" id="2.1.2.11" evidence="7"/>
<dbReference type="SUPFAM" id="SSF51621">
    <property type="entry name" value="Phosphoenolpyruvate/pyruvate domain"/>
    <property type="match status" value="1"/>
</dbReference>
<evidence type="ECO:0000313" key="12">
    <source>
        <dbReference type="Proteomes" id="UP000028091"/>
    </source>
</evidence>
<dbReference type="CDD" id="cd06557">
    <property type="entry name" value="KPHMT-like"/>
    <property type="match status" value="1"/>
</dbReference>
<dbReference type="InterPro" id="IPR015813">
    <property type="entry name" value="Pyrv/PenolPyrv_kinase-like_dom"/>
</dbReference>
<dbReference type="InterPro" id="IPR003700">
    <property type="entry name" value="Pantoate_hydroxy_MeTrfase"/>
</dbReference>
<evidence type="ECO:0000256" key="1">
    <source>
        <dbReference type="ARBA" id="ARBA00005033"/>
    </source>
</evidence>
<dbReference type="NCBIfam" id="NF001452">
    <property type="entry name" value="PRK00311.1"/>
    <property type="match status" value="1"/>
</dbReference>
<sequence>MKTKLDFFKMKEQNEPIVMLTAYDYPAAKQAEKAEVDMILVGDSLGMVVLGLDSTVQVTMDDMIHHTKAVKRGAKDTFIVTDMPFMSYHYSLEETMKNAARMMQESGADALKLEGGDGVFESIQALTRGGIPIVSHLGLTPQSVGVLGGYKVQGKDHESAKKLIEDSLKCEEAGAIALVLECVPGELTKRITDMLKIPVIGIGAGAEADGQVLVYHDVVGYGVSRTPKFVKQYAQIDAVLEEALIQYTKEVKARTFPEDTHTFHIKEEVLDGLYGGIKK</sequence>
<dbReference type="GO" id="GO:0000287">
    <property type="term" value="F:magnesium ion binding"/>
    <property type="evidence" value="ECO:0007669"/>
    <property type="project" value="TreeGrafter"/>
</dbReference>
<comment type="subunit">
    <text evidence="3 7">Homodecamer; pentamer of dimers.</text>
</comment>
<evidence type="ECO:0000256" key="3">
    <source>
        <dbReference type="ARBA" id="ARBA00011424"/>
    </source>
</evidence>
<evidence type="ECO:0000256" key="10">
    <source>
        <dbReference type="PIRSR" id="PIRSR000388-3"/>
    </source>
</evidence>
<gene>
    <name evidence="7" type="primary">panB</name>
    <name evidence="11" type="ORF">BA70_13535</name>
</gene>
<comment type="caution">
    <text evidence="11">The sequence shown here is derived from an EMBL/GenBank/DDBJ whole genome shotgun (WGS) entry which is preliminary data.</text>
</comment>
<evidence type="ECO:0000313" key="11">
    <source>
        <dbReference type="EMBL" id="KEP27350.1"/>
    </source>
</evidence>
<evidence type="ECO:0000256" key="6">
    <source>
        <dbReference type="ARBA" id="ARBA00056497"/>
    </source>
</evidence>
<keyword evidence="4 7" id="KW-0566">Pantothenate biosynthesis</keyword>
<dbReference type="GO" id="GO:0032259">
    <property type="term" value="P:methylation"/>
    <property type="evidence" value="ECO:0007669"/>
    <property type="project" value="UniProtKB-KW"/>
</dbReference>
<comment type="subcellular location">
    <subcellularLocation>
        <location evidence="7">Cytoplasm</location>
    </subcellularLocation>
</comment>
<dbReference type="GO" id="GO:0005737">
    <property type="term" value="C:cytoplasm"/>
    <property type="evidence" value="ECO:0007669"/>
    <property type="project" value="UniProtKB-SubCell"/>
</dbReference>
<comment type="similarity">
    <text evidence="2 7">Belongs to the PanB family.</text>
</comment>
<dbReference type="NCBIfam" id="TIGR00222">
    <property type="entry name" value="panB"/>
    <property type="match status" value="1"/>
</dbReference>
<proteinExistence type="inferred from homology"/>
<dbReference type="RefSeq" id="WP_034318970.1">
    <property type="nucleotide sequence ID" value="NZ_JAVIKA010000003.1"/>
</dbReference>
<dbReference type="FunFam" id="3.20.20.60:FF:000003">
    <property type="entry name" value="3-methyl-2-oxobutanoate hydroxymethyltransferase"/>
    <property type="match status" value="1"/>
</dbReference>
<accession>A0A081LDM4</accession>
<dbReference type="UniPathway" id="UPA00028">
    <property type="reaction ID" value="UER00003"/>
</dbReference>
<dbReference type="PANTHER" id="PTHR20881:SF0">
    <property type="entry name" value="3-METHYL-2-OXOBUTANOATE HYDROXYMETHYLTRANSFERASE"/>
    <property type="match status" value="1"/>
</dbReference>
<keyword evidence="7" id="KW-0963">Cytoplasm</keyword>
<keyword evidence="11" id="KW-0489">Methyltransferase</keyword>
<keyword evidence="12" id="KW-1185">Reference proteome</keyword>
<dbReference type="AlphaFoldDB" id="A0A081LDM4"/>
<dbReference type="eggNOG" id="COG0413">
    <property type="taxonomic scope" value="Bacteria"/>
</dbReference>
<comment type="pathway">
    <text evidence="1 7">Cofactor biosynthesis; (R)-pantothenate biosynthesis; (R)-pantoate from 3-methyl-2-oxobutanoate: step 1/2.</text>
</comment>
<dbReference type="HAMAP" id="MF_00156">
    <property type="entry name" value="PanB"/>
    <property type="match status" value="1"/>
</dbReference>
<feature type="binding site" evidence="7 10">
    <location>
        <position position="43"/>
    </location>
    <ligand>
        <name>Mg(2+)</name>
        <dbReference type="ChEBI" id="CHEBI:18420"/>
    </ligand>
</feature>
<reference evidence="11 12" key="1">
    <citation type="submission" date="2012-09" db="EMBL/GenBank/DDBJ databases">
        <title>Genome Sequence of Bacillus sp. DW5-4.</title>
        <authorList>
            <person name="Lai Q."/>
            <person name="Liu Y."/>
            <person name="Shao Z."/>
        </authorList>
    </citation>
    <scope>NUCLEOTIDE SEQUENCE [LARGE SCALE GENOMIC DNA]</scope>
    <source>
        <strain evidence="11 12">DW5-4</strain>
    </source>
</reference>
<dbReference type="Pfam" id="PF02548">
    <property type="entry name" value="Pantoate_transf"/>
    <property type="match status" value="1"/>
</dbReference>
<keyword evidence="7 10" id="KW-0460">Magnesium</keyword>
<protein>
    <recommendedName>
        <fullName evidence="7">3-methyl-2-oxobutanoate hydroxymethyltransferase</fullName>
        <ecNumber evidence="7">2.1.2.11</ecNumber>
    </recommendedName>
    <alternativeName>
        <fullName evidence="7">Ketopantoate hydroxymethyltransferase</fullName>
        <shortName evidence="7">KPHMT</shortName>
    </alternativeName>
</protein>
<evidence type="ECO:0000256" key="5">
    <source>
        <dbReference type="ARBA" id="ARBA00022679"/>
    </source>
</evidence>
<organism evidence="11 12">
    <name type="scientific">Bacillus zhangzhouensis</name>
    <dbReference type="NCBI Taxonomy" id="1178540"/>
    <lineage>
        <taxon>Bacteria</taxon>
        <taxon>Bacillati</taxon>
        <taxon>Bacillota</taxon>
        <taxon>Bacilli</taxon>
        <taxon>Bacillales</taxon>
        <taxon>Bacillaceae</taxon>
        <taxon>Bacillus</taxon>
    </lineage>
</organism>
<keyword evidence="5 7" id="KW-0808">Transferase</keyword>
<dbReference type="GO" id="GO:0003864">
    <property type="term" value="F:3-methyl-2-oxobutanoate hydroxymethyltransferase activity"/>
    <property type="evidence" value="ECO:0007669"/>
    <property type="project" value="UniProtKB-UniRule"/>
</dbReference>
<dbReference type="Proteomes" id="UP000028091">
    <property type="component" value="Unassembled WGS sequence"/>
</dbReference>
<dbReference type="Gene3D" id="3.20.20.60">
    <property type="entry name" value="Phosphoenolpyruvate-binding domains"/>
    <property type="match status" value="1"/>
</dbReference>
<name>A0A081LDM4_9BACI</name>
<evidence type="ECO:0000256" key="2">
    <source>
        <dbReference type="ARBA" id="ARBA00008676"/>
    </source>
</evidence>
<feature type="binding site" evidence="7 9">
    <location>
        <begin position="43"/>
        <end position="44"/>
    </location>
    <ligand>
        <name>3-methyl-2-oxobutanoate</name>
        <dbReference type="ChEBI" id="CHEBI:11851"/>
    </ligand>
</feature>
<dbReference type="InterPro" id="IPR040442">
    <property type="entry name" value="Pyrv_kinase-like_dom_sf"/>
</dbReference>
<dbReference type="GO" id="GO:0008168">
    <property type="term" value="F:methyltransferase activity"/>
    <property type="evidence" value="ECO:0007669"/>
    <property type="project" value="UniProtKB-KW"/>
</dbReference>
<feature type="binding site" evidence="7 10">
    <location>
        <position position="114"/>
    </location>
    <ligand>
        <name>Mg(2+)</name>
        <dbReference type="ChEBI" id="CHEBI:18420"/>
    </ligand>
</feature>